<dbReference type="EMBL" id="LGRX02029411">
    <property type="protein sequence ID" value="KAK3246856.1"/>
    <property type="molecule type" value="Genomic_DNA"/>
</dbReference>
<reference evidence="1 2" key="1">
    <citation type="journal article" date="2015" name="Genome Biol. Evol.">
        <title>Comparative Genomics of a Bacterivorous Green Alga Reveals Evolutionary Causalities and Consequences of Phago-Mixotrophic Mode of Nutrition.</title>
        <authorList>
            <person name="Burns J.A."/>
            <person name="Paasch A."/>
            <person name="Narechania A."/>
            <person name="Kim E."/>
        </authorList>
    </citation>
    <scope>NUCLEOTIDE SEQUENCE [LARGE SCALE GENOMIC DNA]</scope>
    <source>
        <strain evidence="1 2">PLY_AMNH</strain>
    </source>
</reference>
<dbReference type="Proteomes" id="UP001190700">
    <property type="component" value="Unassembled WGS sequence"/>
</dbReference>
<proteinExistence type="predicted"/>
<dbReference type="AlphaFoldDB" id="A0AAE0C1Q9"/>
<name>A0AAE0C1Q9_9CHLO</name>
<sequence length="133" mass="15490">MELLEWGIVKESLYFLEKTTEAIDLFKVKYNGKTVKVENVDVQVAREALFEALTARYFVNLLDCKLEDFCVASFLDPRYRNLEFKNLEAWKWKSGFLNKSTIIGWARSAFDSDWRPQTVETTRVAAPVGMNHK</sequence>
<accession>A0AAE0C1Q9</accession>
<organism evidence="1 2">
    <name type="scientific">Cymbomonas tetramitiformis</name>
    <dbReference type="NCBI Taxonomy" id="36881"/>
    <lineage>
        <taxon>Eukaryota</taxon>
        <taxon>Viridiplantae</taxon>
        <taxon>Chlorophyta</taxon>
        <taxon>Pyramimonadophyceae</taxon>
        <taxon>Pyramimonadales</taxon>
        <taxon>Pyramimonadaceae</taxon>
        <taxon>Cymbomonas</taxon>
    </lineage>
</organism>
<keyword evidence="2" id="KW-1185">Reference proteome</keyword>
<comment type="caution">
    <text evidence="1">The sequence shown here is derived from an EMBL/GenBank/DDBJ whole genome shotgun (WGS) entry which is preliminary data.</text>
</comment>
<gene>
    <name evidence="1" type="ORF">CYMTET_43620</name>
</gene>
<evidence type="ECO:0000313" key="2">
    <source>
        <dbReference type="Proteomes" id="UP001190700"/>
    </source>
</evidence>
<protein>
    <submittedName>
        <fullName evidence="1">Uncharacterized protein</fullName>
    </submittedName>
</protein>
<feature type="non-terminal residue" evidence="1">
    <location>
        <position position="133"/>
    </location>
</feature>
<evidence type="ECO:0000313" key="1">
    <source>
        <dbReference type="EMBL" id="KAK3246856.1"/>
    </source>
</evidence>